<organism evidence="1 2">
    <name type="scientific">Cryptolaemus montrouzieri</name>
    <dbReference type="NCBI Taxonomy" id="559131"/>
    <lineage>
        <taxon>Eukaryota</taxon>
        <taxon>Metazoa</taxon>
        <taxon>Ecdysozoa</taxon>
        <taxon>Arthropoda</taxon>
        <taxon>Hexapoda</taxon>
        <taxon>Insecta</taxon>
        <taxon>Pterygota</taxon>
        <taxon>Neoptera</taxon>
        <taxon>Endopterygota</taxon>
        <taxon>Coleoptera</taxon>
        <taxon>Polyphaga</taxon>
        <taxon>Cucujiformia</taxon>
        <taxon>Coccinelloidea</taxon>
        <taxon>Coccinellidae</taxon>
        <taxon>Scymninae</taxon>
        <taxon>Scymnini</taxon>
        <taxon>Cryptolaemus</taxon>
    </lineage>
</organism>
<keyword evidence="2" id="KW-1185">Reference proteome</keyword>
<dbReference type="AlphaFoldDB" id="A0ABD2MI04"/>
<feature type="non-terminal residue" evidence="1">
    <location>
        <position position="1"/>
    </location>
</feature>
<gene>
    <name evidence="1" type="ORF">HHI36_009952</name>
</gene>
<dbReference type="EMBL" id="JABFTP020000001">
    <property type="protein sequence ID" value="KAL3265751.1"/>
    <property type="molecule type" value="Genomic_DNA"/>
</dbReference>
<sequence length="104" mass="12087">MEKIKHENEINREGSIFNRKHQCLASTDEVMLMARNKMELKSITEILITNTKTFGLSVNDEESKFMELEYEYADHENLEETVGEVHLAADTGGKRKIERRSQIN</sequence>
<evidence type="ECO:0000313" key="2">
    <source>
        <dbReference type="Proteomes" id="UP001516400"/>
    </source>
</evidence>
<protein>
    <submittedName>
        <fullName evidence="1">Uncharacterized protein</fullName>
    </submittedName>
</protein>
<dbReference type="Proteomes" id="UP001516400">
    <property type="component" value="Unassembled WGS sequence"/>
</dbReference>
<evidence type="ECO:0000313" key="1">
    <source>
        <dbReference type="EMBL" id="KAL3265751.1"/>
    </source>
</evidence>
<reference evidence="1 2" key="1">
    <citation type="journal article" date="2021" name="BMC Biol.">
        <title>Horizontally acquired antibacterial genes associated with adaptive radiation of ladybird beetles.</title>
        <authorList>
            <person name="Li H.S."/>
            <person name="Tang X.F."/>
            <person name="Huang Y.H."/>
            <person name="Xu Z.Y."/>
            <person name="Chen M.L."/>
            <person name="Du X.Y."/>
            <person name="Qiu B.Y."/>
            <person name="Chen P.T."/>
            <person name="Zhang W."/>
            <person name="Slipinski A."/>
            <person name="Escalona H.E."/>
            <person name="Waterhouse R.M."/>
            <person name="Zwick A."/>
            <person name="Pang H."/>
        </authorList>
    </citation>
    <scope>NUCLEOTIDE SEQUENCE [LARGE SCALE GENOMIC DNA]</scope>
    <source>
        <strain evidence="1">SYSU2018</strain>
    </source>
</reference>
<comment type="caution">
    <text evidence="1">The sequence shown here is derived from an EMBL/GenBank/DDBJ whole genome shotgun (WGS) entry which is preliminary data.</text>
</comment>
<accession>A0ABD2MI04</accession>
<proteinExistence type="predicted"/>
<name>A0ABD2MI04_9CUCU</name>